<accession>A0A0P1IFH0</accession>
<name>A0A0P1IFH0_9RHOB</name>
<proteinExistence type="predicted"/>
<dbReference type="EMBL" id="CYUD01000010">
    <property type="protein sequence ID" value="CUK10144.1"/>
    <property type="molecule type" value="Genomic_DNA"/>
</dbReference>
<organism evidence="1 2">
    <name type="scientific">Ruegeria denitrificans</name>
    <dbReference type="NCBI Taxonomy" id="1715692"/>
    <lineage>
        <taxon>Bacteria</taxon>
        <taxon>Pseudomonadati</taxon>
        <taxon>Pseudomonadota</taxon>
        <taxon>Alphaproteobacteria</taxon>
        <taxon>Rhodobacterales</taxon>
        <taxon>Roseobacteraceae</taxon>
        <taxon>Ruegeria</taxon>
    </lineage>
</organism>
<reference evidence="2" key="1">
    <citation type="submission" date="2015-09" db="EMBL/GenBank/DDBJ databases">
        <authorList>
            <person name="Rodrigo-Torres L."/>
            <person name="Arahal D.R."/>
        </authorList>
    </citation>
    <scope>NUCLEOTIDE SEQUENCE [LARGE SCALE GENOMIC DNA]</scope>
    <source>
        <strain evidence="2">CECT 5091</strain>
    </source>
</reference>
<keyword evidence="2" id="KW-1185">Reference proteome</keyword>
<sequence>MPIVLAVPQKGHIEIVVNLRSCFESELQRDHEPRGLRAN</sequence>
<evidence type="ECO:0000313" key="2">
    <source>
        <dbReference type="Proteomes" id="UP000051260"/>
    </source>
</evidence>
<dbReference type="AlphaFoldDB" id="A0A0P1IFH0"/>
<protein>
    <submittedName>
        <fullName evidence="1">Uncharacterized protein</fullName>
    </submittedName>
</protein>
<evidence type="ECO:0000313" key="1">
    <source>
        <dbReference type="EMBL" id="CUK10144.1"/>
    </source>
</evidence>
<dbReference type="STRING" id="1715692.RUE5091_03277"/>
<dbReference type="Proteomes" id="UP000051260">
    <property type="component" value="Unassembled WGS sequence"/>
</dbReference>
<gene>
    <name evidence="1" type="ORF">RUE5091_03277</name>
</gene>